<dbReference type="EMBL" id="AGBW02010715">
    <property type="protein sequence ID" value="OWR47990.1"/>
    <property type="molecule type" value="Genomic_DNA"/>
</dbReference>
<dbReference type="eggNOG" id="KOG0059">
    <property type="taxonomic scope" value="Eukaryota"/>
</dbReference>
<evidence type="ECO:0000256" key="1">
    <source>
        <dbReference type="SAM" id="Phobius"/>
    </source>
</evidence>
<proteinExistence type="predicted"/>
<feature type="transmembrane region" description="Helical" evidence="1">
    <location>
        <begin position="1152"/>
        <end position="1176"/>
    </location>
</feature>
<dbReference type="SUPFAM" id="SSF52540">
    <property type="entry name" value="P-loop containing nucleoside triphosphate hydrolases"/>
    <property type="match status" value="2"/>
</dbReference>
<sequence length="1645" mass="187666">MTAEEVTKPIRSKFQRHTNALIWKSYLQRQRRWGLLCVETLLAVVLYLSAILIAKPVFLTPLQAIPQPPLTAADILASLNKKNILGYAPNVPPFNDIMNTVGDSLGTEIIRAPKEDDLNNILYNRSRGVPLNNPVIWILWKKTENNMWKFSIRSTERAQYVTGKKISSNPHLRSGILAVQLAISQAILQYASGTTPAYQLSLASMPVSPLMEHERVRKHISSILLCFTLALLPPVLETQSLVIHETSHKFKRALRIRGVDYSSMYIGWLTYFYLTALPICLLASITLILIFRWVHLLFTFILVLAYVSVMIMLALIMAMFHTQTKVAATWTTLFTLLQTFLAELIVHHGVDLKHEILTFFLHLIIPPLGLMHGFNEFALLQTGHEGRWEGNSLVYTILFWFIMIALYFGILMMLQRTLKAGAIGGQVSWKSIIFKSVEDVSKLHQIKNPTGREHEKLQEVNELAAKAISIRNMSKSIMGNSMLSNITLDIYRGEFTILYSEFIQSKMIQTLEDLLMGLTHPDEGSINILGEELTHGKTFVSVPHMLGYCHRKGCLVDDLTVQEHFTLYCSCRESRIDHCNMKKNKGTHDLKKYKYKLFMVSAALAKICLWNESTDYVSEYEHLRSIRLLVECELKTVCHEYVRNLGVFYQAQLCWAIAMLLEPRIIIIPSFGYESAFNSQYKKYITVIKLCFTSILLEYADRVFIFDNKLLVFGGSPAYMFFKYGREYRVRLTLKSGSFSSDEDVNELLKRTTEAGATIRAHLGTLLILRLPAIPTATVAALVKDLSENSDKYEIVSMNISIPDSEEVCNRAIFESRANIHGSEEHHQRIKIALNHLAEAAPIKRQKSYIGNLTHLKYTWAKFVAYYRHYRLYFFVTILLAITSGIFIGLSLATVLGEIERDRATKAILHGEVLTVEALEQKTNLILRADSSSESKSVVNAYVFSETMATEKQIENMFYTALSAPESITEYLVTRAIDSPQQYVFLYAYGLDVAEVNGSLRVRVLYSPLHTDHSAAPRALARAFMALLRHYTSALDATIEVTDDPLALDLTTYMKQVAVPPILIQFLLILTITHITLIPSKEHGFIRHMQSHAKDFSPARYWLTLFICDLVLCLFLVILMTVAMIVVMVFVAPMTFRYSDLDLKHETCFNPLILLAVVPTMLIIYCVGCIPQAYLFSLGPNAALNAMTFVMINLLFSETTVFAKLLYGNALNYALNFISVSPQFNIAIAFVKIEKWIYPNKEPRETETMGVRQERNNVVNMKKQLKKKIPKNKKQVETYLLAHNISQRHYEKSIIRNVYLSLSKGEVLAISGVLEHGRLRLCEILAGFQLPTDGQLWCLSKWTLLRNPHLFSQQTSLSCEHNPLPGWMSVRNGLEMLAVLRGVPRSQALDLVMDYVNAMELYHQADRQICYLKAKDVARLHFAAAVIGAPEVVILEESTEYQKYSVRRAMYHILNNLRQRGHSIIISSSSVETLLPVSNRLAILVNGRIYDIDQLDKLVERHSEKGFTVVVQLKYKTNVTKIFVRYFTKFIINDSSEKLVNFQLLDEDLTYASVFEKMEILQEENDAVNSYIVSATPIDYIYNSIISQEGGHIAEDQESRLSKYLFRHRKQITPPKTVLNKLIPFETRFHLTKLKELPWSVIFDK</sequence>
<keyword evidence="1" id="KW-1133">Transmembrane helix</keyword>
<keyword evidence="1" id="KW-0472">Membrane</keyword>
<feature type="transmembrane region" description="Helical" evidence="1">
    <location>
        <begin position="33"/>
        <end position="54"/>
    </location>
</feature>
<evidence type="ECO:0000259" key="2">
    <source>
        <dbReference type="PROSITE" id="PS50893"/>
    </source>
</evidence>
<dbReference type="InParanoid" id="A0A212F2M5"/>
<feature type="transmembrane region" description="Helical" evidence="1">
    <location>
        <begin position="271"/>
        <end position="290"/>
    </location>
</feature>
<dbReference type="Proteomes" id="UP000007151">
    <property type="component" value="Unassembled WGS sequence"/>
</dbReference>
<dbReference type="STRING" id="278856.A0A212F2M5"/>
<reference evidence="3 4" key="1">
    <citation type="journal article" date="2011" name="Cell">
        <title>The monarch butterfly genome yields insights into long-distance migration.</title>
        <authorList>
            <person name="Zhan S."/>
            <person name="Merlin C."/>
            <person name="Boore J.L."/>
            <person name="Reppert S.M."/>
        </authorList>
    </citation>
    <scope>NUCLEOTIDE SEQUENCE [LARGE SCALE GENOMIC DNA]</scope>
    <source>
        <strain evidence="3">F-2</strain>
    </source>
</reference>
<dbReference type="KEGG" id="dpl:KGM_201545"/>
<keyword evidence="1" id="KW-0812">Transmembrane</keyword>
<dbReference type="GO" id="GO:0016020">
    <property type="term" value="C:membrane"/>
    <property type="evidence" value="ECO:0007669"/>
    <property type="project" value="InterPro"/>
</dbReference>
<feature type="transmembrane region" description="Helical" evidence="1">
    <location>
        <begin position="326"/>
        <end position="344"/>
    </location>
</feature>
<dbReference type="GO" id="GO:0005524">
    <property type="term" value="F:ATP binding"/>
    <property type="evidence" value="ECO:0007669"/>
    <property type="project" value="UniProtKB-KW"/>
</dbReference>
<feature type="transmembrane region" description="Helical" evidence="1">
    <location>
        <begin position="356"/>
        <end position="374"/>
    </location>
</feature>
<dbReference type="GO" id="GO:0016887">
    <property type="term" value="F:ATP hydrolysis activity"/>
    <property type="evidence" value="ECO:0007669"/>
    <property type="project" value="InterPro"/>
</dbReference>
<keyword evidence="3" id="KW-0547">Nucleotide-binding</keyword>
<keyword evidence="4" id="KW-1185">Reference proteome</keyword>
<dbReference type="Gene3D" id="3.40.50.300">
    <property type="entry name" value="P-loop containing nucleotide triphosphate hydrolases"/>
    <property type="match status" value="2"/>
</dbReference>
<evidence type="ECO:0000313" key="4">
    <source>
        <dbReference type="Proteomes" id="UP000007151"/>
    </source>
</evidence>
<feature type="transmembrane region" description="Helical" evidence="1">
    <location>
        <begin position="297"/>
        <end position="320"/>
    </location>
</feature>
<organism evidence="3 4">
    <name type="scientific">Danaus plexippus plexippus</name>
    <dbReference type="NCBI Taxonomy" id="278856"/>
    <lineage>
        <taxon>Eukaryota</taxon>
        <taxon>Metazoa</taxon>
        <taxon>Ecdysozoa</taxon>
        <taxon>Arthropoda</taxon>
        <taxon>Hexapoda</taxon>
        <taxon>Insecta</taxon>
        <taxon>Pterygota</taxon>
        <taxon>Neoptera</taxon>
        <taxon>Endopterygota</taxon>
        <taxon>Lepidoptera</taxon>
        <taxon>Glossata</taxon>
        <taxon>Ditrysia</taxon>
        <taxon>Papilionoidea</taxon>
        <taxon>Nymphalidae</taxon>
        <taxon>Danainae</taxon>
        <taxon>Danaini</taxon>
        <taxon>Danaina</taxon>
        <taxon>Danaus</taxon>
        <taxon>Danaus</taxon>
    </lineage>
</organism>
<dbReference type="PANTHER" id="PTHR19229:SF250">
    <property type="entry name" value="ABC TRANSPORTER DOMAIN-CONTAINING PROTEIN-RELATED"/>
    <property type="match status" value="1"/>
</dbReference>
<gene>
    <name evidence="3" type="ORF">KGM_201545</name>
</gene>
<feature type="transmembrane region" description="Helical" evidence="1">
    <location>
        <begin position="872"/>
        <end position="896"/>
    </location>
</feature>
<dbReference type="InterPro" id="IPR026082">
    <property type="entry name" value="ABCA"/>
</dbReference>
<comment type="caution">
    <text evidence="3">The sequence shown here is derived from an EMBL/GenBank/DDBJ whole genome shotgun (WGS) entry which is preliminary data.</text>
</comment>
<dbReference type="PANTHER" id="PTHR19229">
    <property type="entry name" value="ATP-BINDING CASSETTE TRANSPORTER SUBFAMILY A ABCA"/>
    <property type="match status" value="1"/>
</dbReference>
<keyword evidence="3" id="KW-0067">ATP-binding</keyword>
<name>A0A212F2M5_DANPL</name>
<dbReference type="PROSITE" id="PS50893">
    <property type="entry name" value="ABC_TRANSPORTER_2"/>
    <property type="match status" value="1"/>
</dbReference>
<feature type="transmembrane region" description="Helical" evidence="1">
    <location>
        <begin position="394"/>
        <end position="414"/>
    </location>
</feature>
<dbReference type="InterPro" id="IPR003439">
    <property type="entry name" value="ABC_transporter-like_ATP-bd"/>
</dbReference>
<feature type="transmembrane region" description="Helical" evidence="1">
    <location>
        <begin position="1101"/>
        <end position="1132"/>
    </location>
</feature>
<accession>A0A212F2M5</accession>
<evidence type="ECO:0000313" key="3">
    <source>
        <dbReference type="EMBL" id="OWR47990.1"/>
    </source>
</evidence>
<feature type="transmembrane region" description="Helical" evidence="1">
    <location>
        <begin position="1183"/>
        <end position="1207"/>
    </location>
</feature>
<dbReference type="GO" id="GO:0140359">
    <property type="term" value="F:ABC-type transporter activity"/>
    <property type="evidence" value="ECO:0007669"/>
    <property type="project" value="InterPro"/>
</dbReference>
<dbReference type="InterPro" id="IPR027417">
    <property type="entry name" value="P-loop_NTPase"/>
</dbReference>
<protein>
    <submittedName>
        <fullName evidence="3">ATP-binding cassette transporter sub-family A</fullName>
    </submittedName>
</protein>
<feature type="domain" description="ABC transporter" evidence="2">
    <location>
        <begin position="1280"/>
        <end position="1511"/>
    </location>
</feature>
<feature type="transmembrane region" description="Helical" evidence="1">
    <location>
        <begin position="1062"/>
        <end position="1080"/>
    </location>
</feature>